<comment type="caution">
    <text evidence="2">The sequence shown here is derived from an EMBL/GenBank/DDBJ whole genome shotgun (WGS) entry which is preliminary data.</text>
</comment>
<dbReference type="EMBL" id="MLJW01000170">
    <property type="protein sequence ID" value="OIQ95262.1"/>
    <property type="molecule type" value="Genomic_DNA"/>
</dbReference>
<proteinExistence type="predicted"/>
<feature type="transmembrane region" description="Helical" evidence="1">
    <location>
        <begin position="48"/>
        <end position="68"/>
    </location>
</feature>
<keyword evidence="1" id="KW-1133">Transmembrane helix</keyword>
<evidence type="ECO:0000313" key="2">
    <source>
        <dbReference type="EMBL" id="OIQ95262.1"/>
    </source>
</evidence>
<keyword evidence="1" id="KW-0472">Membrane</keyword>
<evidence type="ECO:0008006" key="3">
    <source>
        <dbReference type="Google" id="ProtNLM"/>
    </source>
</evidence>
<dbReference type="AlphaFoldDB" id="A0A1J5RGN9"/>
<organism evidence="2">
    <name type="scientific">mine drainage metagenome</name>
    <dbReference type="NCBI Taxonomy" id="410659"/>
    <lineage>
        <taxon>unclassified sequences</taxon>
        <taxon>metagenomes</taxon>
        <taxon>ecological metagenomes</taxon>
    </lineage>
</organism>
<name>A0A1J5RGN9_9ZZZZ</name>
<dbReference type="Pfam" id="PF10003">
    <property type="entry name" value="DUF2244"/>
    <property type="match status" value="1"/>
</dbReference>
<protein>
    <recommendedName>
        <fullName evidence="3">DUF2244 domain-containing protein</fullName>
    </recommendedName>
</protein>
<sequence>MAISNVDNQIILRPNNSLLPEDAVKVIVALTIVVLLISLGFMHIGAFFVLPFAGLEVLAIAYAFRIVYLHSSDFESITIVDDSVVIEKRVCEQVSKTVFQRYWAQVVVRDVVRSNGLGGRSAIFISSHGKEVEFGGHFINDEERALLVRDLKQTIKQ</sequence>
<dbReference type="InterPro" id="IPR019253">
    <property type="entry name" value="DUF2244_TM"/>
</dbReference>
<keyword evidence="1" id="KW-0812">Transmembrane</keyword>
<reference evidence="2" key="1">
    <citation type="submission" date="2016-10" db="EMBL/GenBank/DDBJ databases">
        <title>Sequence of Gallionella enrichment culture.</title>
        <authorList>
            <person name="Poehlein A."/>
            <person name="Muehling M."/>
            <person name="Daniel R."/>
        </authorList>
    </citation>
    <scope>NUCLEOTIDE SEQUENCE</scope>
</reference>
<accession>A0A1J5RGN9</accession>
<gene>
    <name evidence="2" type="ORF">GALL_227400</name>
</gene>
<feature type="transmembrane region" description="Helical" evidence="1">
    <location>
        <begin position="23"/>
        <end position="42"/>
    </location>
</feature>
<evidence type="ECO:0000256" key="1">
    <source>
        <dbReference type="SAM" id="Phobius"/>
    </source>
</evidence>